<gene>
    <name evidence="3" type="ORF">ATC03_01520</name>
</gene>
<keyword evidence="4" id="KW-1185">Reference proteome</keyword>
<dbReference type="GO" id="GO:0016747">
    <property type="term" value="F:acyltransferase activity, transferring groups other than amino-acyl groups"/>
    <property type="evidence" value="ECO:0007669"/>
    <property type="project" value="InterPro"/>
</dbReference>
<dbReference type="InterPro" id="IPR000182">
    <property type="entry name" value="GNAT_dom"/>
</dbReference>
<reference evidence="3 4" key="1">
    <citation type="journal article" date="2016" name="Int. J. Syst. Evol. Microbiol.">
        <title>Agromyces aureus sp. nov., isolated from the rhizosphere of Salix caprea L. grown in a heavy-metal-contaminated soil.</title>
        <authorList>
            <person name="Corretto E."/>
            <person name="Antonielli L."/>
            <person name="Sessitsch A."/>
            <person name="Compant S."/>
            <person name="Gorfer M."/>
            <person name="Kuffner M."/>
            <person name="Brader G."/>
        </authorList>
    </citation>
    <scope>NUCLEOTIDE SEQUENCE [LARGE SCALE GENOMIC DNA]</scope>
    <source>
        <strain evidence="3 4">AR33</strain>
    </source>
</reference>
<dbReference type="AlphaFoldDB" id="A0A191WBK3"/>
<dbReference type="PROSITE" id="PS51729">
    <property type="entry name" value="GNAT_YJDJ"/>
    <property type="match status" value="1"/>
</dbReference>
<evidence type="ECO:0000259" key="1">
    <source>
        <dbReference type="PROSITE" id="PS51186"/>
    </source>
</evidence>
<feature type="domain" description="N-acetyltransferase" evidence="1">
    <location>
        <begin position="1"/>
        <end position="102"/>
    </location>
</feature>
<dbReference type="PANTHER" id="PTHR31435">
    <property type="entry name" value="PROTEIN NATD1"/>
    <property type="match status" value="1"/>
</dbReference>
<feature type="domain" description="N-acetyltransferase" evidence="2">
    <location>
        <begin position="14"/>
        <end position="100"/>
    </location>
</feature>
<accession>A0A191WBK3</accession>
<dbReference type="EMBL" id="CP013979">
    <property type="protein sequence ID" value="ANJ25636.1"/>
    <property type="molecule type" value="Genomic_DNA"/>
</dbReference>
<evidence type="ECO:0000313" key="4">
    <source>
        <dbReference type="Proteomes" id="UP000078437"/>
    </source>
</evidence>
<dbReference type="RefSeq" id="WP_067872271.1">
    <property type="nucleotide sequence ID" value="NZ_CP013979.1"/>
</dbReference>
<evidence type="ECO:0000313" key="3">
    <source>
        <dbReference type="EMBL" id="ANJ25636.1"/>
    </source>
</evidence>
<dbReference type="CDD" id="cd04301">
    <property type="entry name" value="NAT_SF"/>
    <property type="match status" value="1"/>
</dbReference>
<dbReference type="OrthoDB" id="5405911at2"/>
<proteinExistence type="predicted"/>
<dbReference type="SUPFAM" id="SSF55729">
    <property type="entry name" value="Acyl-CoA N-acyltransferases (Nat)"/>
    <property type="match status" value="1"/>
</dbReference>
<dbReference type="InterPro" id="IPR016181">
    <property type="entry name" value="Acyl_CoA_acyltransferase"/>
</dbReference>
<sequence length="102" mass="10918">MSDAESVDEVVEIVREDAARRYVVTVDGVQAGVAVFVASPSAVTFTHTVVDPAFGGRGIGGRLAKFALDDTVARGLRIVPRCPFIAAYLREHPGYEASVDWP</sequence>
<organism evidence="3 4">
    <name type="scientific">Agromyces aureus</name>
    <dbReference type="NCBI Taxonomy" id="453304"/>
    <lineage>
        <taxon>Bacteria</taxon>
        <taxon>Bacillati</taxon>
        <taxon>Actinomycetota</taxon>
        <taxon>Actinomycetes</taxon>
        <taxon>Micrococcales</taxon>
        <taxon>Microbacteriaceae</taxon>
        <taxon>Agromyces</taxon>
    </lineage>
</organism>
<dbReference type="KEGG" id="agy:ATC03_01520"/>
<dbReference type="Pfam" id="PF14542">
    <property type="entry name" value="Acetyltransf_CG"/>
    <property type="match status" value="1"/>
</dbReference>
<dbReference type="PANTHER" id="PTHR31435:SF10">
    <property type="entry name" value="BSR4717 PROTEIN"/>
    <property type="match status" value="1"/>
</dbReference>
<evidence type="ECO:0000259" key="2">
    <source>
        <dbReference type="PROSITE" id="PS51729"/>
    </source>
</evidence>
<reference evidence="4" key="2">
    <citation type="submission" date="2016-01" db="EMBL/GenBank/DDBJ databases">
        <title>Complete genome sequence of Agromyces aureus AR33T and comparison with related organisms.</title>
        <authorList>
            <person name="Corretto E."/>
            <person name="Antonielli L."/>
            <person name="Sessitsch A."/>
            <person name="Brader G."/>
        </authorList>
    </citation>
    <scope>NUCLEOTIDE SEQUENCE [LARGE SCALE GENOMIC DNA]</scope>
    <source>
        <strain evidence="4">AR33</strain>
    </source>
</reference>
<dbReference type="Gene3D" id="3.40.630.30">
    <property type="match status" value="1"/>
</dbReference>
<dbReference type="InterPro" id="IPR045057">
    <property type="entry name" value="Gcn5-rel_NAT"/>
</dbReference>
<dbReference type="STRING" id="453304.ATC03_01520"/>
<dbReference type="PROSITE" id="PS51186">
    <property type="entry name" value="GNAT"/>
    <property type="match status" value="1"/>
</dbReference>
<protein>
    <submittedName>
        <fullName evidence="3">Uncharacterized protein</fullName>
    </submittedName>
</protein>
<dbReference type="Proteomes" id="UP000078437">
    <property type="component" value="Chromosome"/>
</dbReference>
<name>A0A191WBK3_9MICO</name>
<dbReference type="InterPro" id="IPR031165">
    <property type="entry name" value="GNAT_YJDJ"/>
</dbReference>